<name>A0AAN6Y6N9_9PEZI</name>
<evidence type="ECO:0000313" key="5">
    <source>
        <dbReference type="Proteomes" id="UP001301769"/>
    </source>
</evidence>
<sequence>MTRQIPLAPAIQILFLVIIQQFHVIEATANSVCQQPGYYSIRPCAQGCVGCSDSRADQIAFMIGCGHVSPNECWCAIDQFTMATSALKDCVSRSCTIGASWESDYSAAEAFYTSYCERAGFTHAGVSGAETTVAGDGTRSTTVLVGNEPPARTGTVDGGGTGGPGRSGPVTEDQGGGLSRSDKIALGVGIGLGLPATFAGIVTCVLQLRARSRRMAEGLPGRTVR</sequence>
<evidence type="ECO:0000256" key="2">
    <source>
        <dbReference type="SAM" id="Phobius"/>
    </source>
</evidence>
<keyword evidence="2" id="KW-0812">Transmembrane</keyword>
<keyword evidence="2" id="KW-0472">Membrane</keyword>
<evidence type="ECO:0008006" key="6">
    <source>
        <dbReference type="Google" id="ProtNLM"/>
    </source>
</evidence>
<proteinExistence type="predicted"/>
<comment type="caution">
    <text evidence="4">The sequence shown here is derived from an EMBL/GenBank/DDBJ whole genome shotgun (WGS) entry which is preliminary data.</text>
</comment>
<dbReference type="EMBL" id="MU858130">
    <property type="protein sequence ID" value="KAK4212285.1"/>
    <property type="molecule type" value="Genomic_DNA"/>
</dbReference>
<dbReference type="AlphaFoldDB" id="A0AAN6Y6N9"/>
<keyword evidence="3" id="KW-0732">Signal</keyword>
<organism evidence="4 5">
    <name type="scientific">Rhypophila decipiens</name>
    <dbReference type="NCBI Taxonomy" id="261697"/>
    <lineage>
        <taxon>Eukaryota</taxon>
        <taxon>Fungi</taxon>
        <taxon>Dikarya</taxon>
        <taxon>Ascomycota</taxon>
        <taxon>Pezizomycotina</taxon>
        <taxon>Sordariomycetes</taxon>
        <taxon>Sordariomycetidae</taxon>
        <taxon>Sordariales</taxon>
        <taxon>Naviculisporaceae</taxon>
        <taxon>Rhypophila</taxon>
    </lineage>
</organism>
<feature type="compositionally biased region" description="Gly residues" evidence="1">
    <location>
        <begin position="156"/>
        <end position="166"/>
    </location>
</feature>
<feature type="signal peptide" evidence="3">
    <location>
        <begin position="1"/>
        <end position="27"/>
    </location>
</feature>
<keyword evidence="5" id="KW-1185">Reference proteome</keyword>
<reference evidence="4" key="1">
    <citation type="journal article" date="2023" name="Mol. Phylogenet. Evol.">
        <title>Genome-scale phylogeny and comparative genomics of the fungal order Sordariales.</title>
        <authorList>
            <person name="Hensen N."/>
            <person name="Bonometti L."/>
            <person name="Westerberg I."/>
            <person name="Brannstrom I.O."/>
            <person name="Guillou S."/>
            <person name="Cros-Aarteil S."/>
            <person name="Calhoun S."/>
            <person name="Haridas S."/>
            <person name="Kuo A."/>
            <person name="Mondo S."/>
            <person name="Pangilinan J."/>
            <person name="Riley R."/>
            <person name="LaButti K."/>
            <person name="Andreopoulos B."/>
            <person name="Lipzen A."/>
            <person name="Chen C."/>
            <person name="Yan M."/>
            <person name="Daum C."/>
            <person name="Ng V."/>
            <person name="Clum A."/>
            <person name="Steindorff A."/>
            <person name="Ohm R.A."/>
            <person name="Martin F."/>
            <person name="Silar P."/>
            <person name="Natvig D.O."/>
            <person name="Lalanne C."/>
            <person name="Gautier V."/>
            <person name="Ament-Velasquez S.L."/>
            <person name="Kruys A."/>
            <person name="Hutchinson M.I."/>
            <person name="Powell A.J."/>
            <person name="Barry K."/>
            <person name="Miller A.N."/>
            <person name="Grigoriev I.V."/>
            <person name="Debuchy R."/>
            <person name="Gladieux P."/>
            <person name="Hiltunen Thoren M."/>
            <person name="Johannesson H."/>
        </authorList>
    </citation>
    <scope>NUCLEOTIDE SEQUENCE</scope>
    <source>
        <strain evidence="4">PSN293</strain>
    </source>
</reference>
<gene>
    <name evidence="4" type="ORF">QBC37DRAFT_195609</name>
</gene>
<protein>
    <recommendedName>
        <fullName evidence="6">Extracellular membrane protein CFEM domain-containing protein</fullName>
    </recommendedName>
</protein>
<feature type="chain" id="PRO_5042862186" description="Extracellular membrane protein CFEM domain-containing protein" evidence="3">
    <location>
        <begin position="28"/>
        <end position="225"/>
    </location>
</feature>
<accession>A0AAN6Y6N9</accession>
<feature type="transmembrane region" description="Helical" evidence="2">
    <location>
        <begin position="184"/>
        <end position="206"/>
    </location>
</feature>
<evidence type="ECO:0000313" key="4">
    <source>
        <dbReference type="EMBL" id="KAK4212285.1"/>
    </source>
</evidence>
<evidence type="ECO:0000256" key="3">
    <source>
        <dbReference type="SAM" id="SignalP"/>
    </source>
</evidence>
<keyword evidence="2" id="KW-1133">Transmembrane helix</keyword>
<dbReference type="Proteomes" id="UP001301769">
    <property type="component" value="Unassembled WGS sequence"/>
</dbReference>
<feature type="region of interest" description="Disordered" evidence="1">
    <location>
        <begin position="137"/>
        <end position="178"/>
    </location>
</feature>
<evidence type="ECO:0000256" key="1">
    <source>
        <dbReference type="SAM" id="MobiDB-lite"/>
    </source>
</evidence>
<reference evidence="4" key="2">
    <citation type="submission" date="2023-05" db="EMBL/GenBank/DDBJ databases">
        <authorList>
            <consortium name="Lawrence Berkeley National Laboratory"/>
            <person name="Steindorff A."/>
            <person name="Hensen N."/>
            <person name="Bonometti L."/>
            <person name="Westerberg I."/>
            <person name="Brannstrom I.O."/>
            <person name="Guillou S."/>
            <person name="Cros-Aarteil S."/>
            <person name="Calhoun S."/>
            <person name="Haridas S."/>
            <person name="Kuo A."/>
            <person name="Mondo S."/>
            <person name="Pangilinan J."/>
            <person name="Riley R."/>
            <person name="Labutti K."/>
            <person name="Andreopoulos B."/>
            <person name="Lipzen A."/>
            <person name="Chen C."/>
            <person name="Yanf M."/>
            <person name="Daum C."/>
            <person name="Ng V."/>
            <person name="Clum A."/>
            <person name="Ohm R."/>
            <person name="Martin F."/>
            <person name="Silar P."/>
            <person name="Natvig D."/>
            <person name="Lalanne C."/>
            <person name="Gautier V."/>
            <person name="Ament-Velasquez S.L."/>
            <person name="Kruys A."/>
            <person name="Hutchinson M.I."/>
            <person name="Powell A.J."/>
            <person name="Barry K."/>
            <person name="Miller A.N."/>
            <person name="Grigoriev I.V."/>
            <person name="Debuchy R."/>
            <person name="Gladieux P."/>
            <person name="Thoren M.H."/>
            <person name="Johannesson H."/>
        </authorList>
    </citation>
    <scope>NUCLEOTIDE SEQUENCE</scope>
    <source>
        <strain evidence="4">PSN293</strain>
    </source>
</reference>